<dbReference type="Proteomes" id="UP000831562">
    <property type="component" value="Chromosome"/>
</dbReference>
<accession>A0A9E7AC70</accession>
<dbReference type="PANTHER" id="PTHR32125">
    <property type="entry name" value="2-C-METHYL-D-ERYTHRITOL 4-PHOSPHATE CYTIDYLYLTRANSFERASE, CHLOROPLASTIC"/>
    <property type="match status" value="1"/>
</dbReference>
<dbReference type="GO" id="GO:0050518">
    <property type="term" value="F:2-C-methyl-D-erythritol 4-phosphate cytidylyltransferase activity"/>
    <property type="evidence" value="ECO:0007669"/>
    <property type="project" value="UniProtKB-UniRule"/>
</dbReference>
<dbReference type="Gene3D" id="3.90.550.10">
    <property type="entry name" value="Spore Coat Polysaccharide Biosynthesis Protein SpsA, Chain A"/>
    <property type="match status" value="1"/>
</dbReference>
<dbReference type="CDD" id="cd02516">
    <property type="entry name" value="CDP-ME_synthetase"/>
    <property type="match status" value="1"/>
</dbReference>
<comment type="function">
    <text evidence="3">Catalyzes the formation of 4-diphosphocytidyl-2-C-methyl-D-erythritol from CTP and 2-C-methyl-D-erythritol 4-phosphate (MEP).</text>
</comment>
<dbReference type="AlphaFoldDB" id="A0A9E7AC70"/>
<proteinExistence type="inferred from homology"/>
<keyword evidence="2 3" id="KW-0548">Nucleotidyltransferase</keyword>
<feature type="site" description="Positions MEP for the nucleophilic attack" evidence="3">
    <location>
        <position position="182"/>
    </location>
</feature>
<dbReference type="InterPro" id="IPR001228">
    <property type="entry name" value="IspD"/>
</dbReference>
<dbReference type="GO" id="GO:0019288">
    <property type="term" value="P:isopentenyl diphosphate biosynthetic process, methylerythritol 4-phosphate pathway"/>
    <property type="evidence" value="ECO:0007669"/>
    <property type="project" value="UniProtKB-UniRule"/>
</dbReference>
<dbReference type="NCBIfam" id="TIGR00453">
    <property type="entry name" value="ispD"/>
    <property type="match status" value="1"/>
</dbReference>
<evidence type="ECO:0000313" key="5">
    <source>
        <dbReference type="Proteomes" id="UP000831562"/>
    </source>
</evidence>
<keyword evidence="1 3" id="KW-0808">Transferase</keyword>
<comment type="pathway">
    <text evidence="3">Isoprenoid biosynthesis; isopentenyl diphosphate biosynthesis via DXP pathway; isopentenyl diphosphate from 1-deoxy-D-xylulose 5-phosphate: step 2/6.</text>
</comment>
<sequence length="267" mass="28537">MAASSTCAKVVSKPRPSRLTTHGAKADTVAVIVAGGIGERFGYPDGKQFISVCGLPLMSWSILAFDHAPSVAHIVIACSDEKRTAVQEGVLGKLVLHKPVHFATSGATRQESVYNALQVVPAGYDFVSVHDAVRPLIEVETIEHVIGTVRKSPKIAGAILAHRATDTLKRVDGATIVDTPDRSTFWAAQTPQVFKTRTLLEAHEVARQEGYQGTDDSSLVERLGLTVLCVESQRENVKVTYPSDLAIVEATLSRRLVEGATGSGAVE</sequence>
<organism evidence="4 5">
    <name type="scientific">Lancefieldella parvula</name>
    <dbReference type="NCBI Taxonomy" id="1382"/>
    <lineage>
        <taxon>Bacteria</taxon>
        <taxon>Bacillati</taxon>
        <taxon>Actinomycetota</taxon>
        <taxon>Coriobacteriia</taxon>
        <taxon>Coriobacteriales</taxon>
        <taxon>Atopobiaceae</taxon>
        <taxon>Lancefieldella</taxon>
    </lineage>
</organism>
<gene>
    <name evidence="3 4" type="primary">ispD</name>
    <name evidence="4" type="ORF">M3I19_06610</name>
</gene>
<protein>
    <recommendedName>
        <fullName evidence="3">2-C-methyl-D-erythritol 4-phosphate cytidylyltransferase</fullName>
        <ecNumber evidence="3">2.7.7.60</ecNumber>
    </recommendedName>
    <alternativeName>
        <fullName evidence="3">4-diphosphocytidyl-2C-methyl-D-erythritol synthase</fullName>
    </alternativeName>
    <alternativeName>
        <fullName evidence="3">MEP cytidylyltransferase</fullName>
        <shortName evidence="3">MCT</shortName>
    </alternativeName>
</protein>
<evidence type="ECO:0000256" key="1">
    <source>
        <dbReference type="ARBA" id="ARBA00022679"/>
    </source>
</evidence>
<dbReference type="EC" id="2.7.7.60" evidence="3"/>
<reference evidence="4" key="1">
    <citation type="submission" date="2022-05" db="EMBL/GenBank/DDBJ databases">
        <title>Using nanopore sequencing to obtain complete genomes from saliva samples.</title>
        <authorList>
            <person name="Baker J.L."/>
        </authorList>
    </citation>
    <scope>NUCLEOTIDE SEQUENCE</scope>
    <source>
        <strain evidence="4">JCVI-JB-Lp32</strain>
    </source>
</reference>
<dbReference type="EMBL" id="CP097092">
    <property type="protein sequence ID" value="UQF77940.1"/>
    <property type="molecule type" value="Genomic_DNA"/>
</dbReference>
<feature type="site" description="Transition state stabilizer" evidence="3">
    <location>
        <position position="47"/>
    </location>
</feature>
<dbReference type="InterPro" id="IPR050088">
    <property type="entry name" value="IspD/TarI_cytidylyltransf_bact"/>
</dbReference>
<evidence type="ECO:0000313" key="4">
    <source>
        <dbReference type="EMBL" id="UQF77940.1"/>
    </source>
</evidence>
<comment type="similarity">
    <text evidence="3">Belongs to the IspD/TarI cytidylyltransferase family. IspD subfamily.</text>
</comment>
<keyword evidence="3" id="KW-0414">Isoprene biosynthesis</keyword>
<evidence type="ECO:0000256" key="2">
    <source>
        <dbReference type="ARBA" id="ARBA00022695"/>
    </source>
</evidence>
<dbReference type="FunFam" id="3.90.550.10:FF:000003">
    <property type="entry name" value="2-C-methyl-D-erythritol 4-phosphate cytidylyltransferase"/>
    <property type="match status" value="1"/>
</dbReference>
<dbReference type="SUPFAM" id="SSF53448">
    <property type="entry name" value="Nucleotide-diphospho-sugar transferases"/>
    <property type="match status" value="1"/>
</dbReference>
<feature type="site" description="Transition state stabilizer" evidence="3">
    <location>
        <position position="40"/>
    </location>
</feature>
<dbReference type="Pfam" id="PF01128">
    <property type="entry name" value="IspD"/>
    <property type="match status" value="1"/>
</dbReference>
<feature type="site" description="Positions MEP for the nucleophilic attack" evidence="3">
    <location>
        <position position="238"/>
    </location>
</feature>
<comment type="catalytic activity">
    <reaction evidence="3">
        <text>2-C-methyl-D-erythritol 4-phosphate + CTP + H(+) = 4-CDP-2-C-methyl-D-erythritol + diphosphate</text>
        <dbReference type="Rhea" id="RHEA:13429"/>
        <dbReference type="ChEBI" id="CHEBI:15378"/>
        <dbReference type="ChEBI" id="CHEBI:33019"/>
        <dbReference type="ChEBI" id="CHEBI:37563"/>
        <dbReference type="ChEBI" id="CHEBI:57823"/>
        <dbReference type="ChEBI" id="CHEBI:58262"/>
        <dbReference type="EC" id="2.7.7.60"/>
    </reaction>
</comment>
<dbReference type="InterPro" id="IPR029044">
    <property type="entry name" value="Nucleotide-diphossugar_trans"/>
</dbReference>
<dbReference type="PANTHER" id="PTHR32125:SF4">
    <property type="entry name" value="2-C-METHYL-D-ERYTHRITOL 4-PHOSPHATE CYTIDYLYLTRANSFERASE, CHLOROPLASTIC"/>
    <property type="match status" value="1"/>
</dbReference>
<dbReference type="HAMAP" id="MF_00108">
    <property type="entry name" value="IspD"/>
    <property type="match status" value="1"/>
</dbReference>
<evidence type="ECO:0000256" key="3">
    <source>
        <dbReference type="HAMAP-Rule" id="MF_00108"/>
    </source>
</evidence>
<dbReference type="InterPro" id="IPR034683">
    <property type="entry name" value="IspD/TarI"/>
</dbReference>
<name>A0A9E7AC70_9ACTN</name>